<proteinExistence type="predicted"/>
<dbReference type="Proteomes" id="UP000799539">
    <property type="component" value="Unassembled WGS sequence"/>
</dbReference>
<name>A0A6A6FCY3_9PEZI</name>
<evidence type="ECO:0000313" key="4">
    <source>
        <dbReference type="Proteomes" id="UP000799539"/>
    </source>
</evidence>
<feature type="region of interest" description="Disordered" evidence="1">
    <location>
        <begin position="60"/>
        <end position="105"/>
    </location>
</feature>
<reference evidence="3" key="1">
    <citation type="journal article" date="2020" name="Stud. Mycol.">
        <title>101 Dothideomycetes genomes: a test case for predicting lifestyles and emergence of pathogens.</title>
        <authorList>
            <person name="Haridas S."/>
            <person name="Albert R."/>
            <person name="Binder M."/>
            <person name="Bloem J."/>
            <person name="Labutti K."/>
            <person name="Salamov A."/>
            <person name="Andreopoulos B."/>
            <person name="Baker S."/>
            <person name="Barry K."/>
            <person name="Bills G."/>
            <person name="Bluhm B."/>
            <person name="Cannon C."/>
            <person name="Castanera R."/>
            <person name="Culley D."/>
            <person name="Daum C."/>
            <person name="Ezra D."/>
            <person name="Gonzalez J."/>
            <person name="Henrissat B."/>
            <person name="Kuo A."/>
            <person name="Liang C."/>
            <person name="Lipzen A."/>
            <person name="Lutzoni F."/>
            <person name="Magnuson J."/>
            <person name="Mondo S."/>
            <person name="Nolan M."/>
            <person name="Ohm R."/>
            <person name="Pangilinan J."/>
            <person name="Park H.-J."/>
            <person name="Ramirez L."/>
            <person name="Alfaro M."/>
            <person name="Sun H."/>
            <person name="Tritt A."/>
            <person name="Yoshinaga Y."/>
            <person name="Zwiers L.-H."/>
            <person name="Turgeon B."/>
            <person name="Goodwin S."/>
            <person name="Spatafora J."/>
            <person name="Crous P."/>
            <person name="Grigoriev I."/>
        </authorList>
    </citation>
    <scope>NUCLEOTIDE SEQUENCE</scope>
    <source>
        <strain evidence="3">SCOH1-5</strain>
    </source>
</reference>
<evidence type="ECO:0000256" key="1">
    <source>
        <dbReference type="SAM" id="MobiDB-lite"/>
    </source>
</evidence>
<evidence type="ECO:0000256" key="2">
    <source>
        <dbReference type="SAM" id="SignalP"/>
    </source>
</evidence>
<organism evidence="3 4">
    <name type="scientific">Cercospora zeae-maydis SCOH1-5</name>
    <dbReference type="NCBI Taxonomy" id="717836"/>
    <lineage>
        <taxon>Eukaryota</taxon>
        <taxon>Fungi</taxon>
        <taxon>Dikarya</taxon>
        <taxon>Ascomycota</taxon>
        <taxon>Pezizomycotina</taxon>
        <taxon>Dothideomycetes</taxon>
        <taxon>Dothideomycetidae</taxon>
        <taxon>Mycosphaerellales</taxon>
        <taxon>Mycosphaerellaceae</taxon>
        <taxon>Cercospora</taxon>
    </lineage>
</organism>
<keyword evidence="2" id="KW-0732">Signal</keyword>
<feature type="signal peptide" evidence="2">
    <location>
        <begin position="1"/>
        <end position="20"/>
    </location>
</feature>
<protein>
    <submittedName>
        <fullName evidence="3">Uncharacterized protein</fullName>
    </submittedName>
</protein>
<feature type="compositionally biased region" description="Basic and acidic residues" evidence="1">
    <location>
        <begin position="75"/>
        <end position="89"/>
    </location>
</feature>
<accession>A0A6A6FCY3</accession>
<keyword evidence="4" id="KW-1185">Reference proteome</keyword>
<sequence length="124" mass="12347">MQLTLATSVLALSAFAWAEADNGQHGAEGAQAIESAVTSLASQTNLPDAVTSLAPALSSAGVTGVMVSGTPESTGKSHNDKDNDDKNDKDGDDDQNENDASLPVPQVVVAGSAAGLGMAVLALL</sequence>
<feature type="chain" id="PRO_5025371562" evidence="2">
    <location>
        <begin position="21"/>
        <end position="124"/>
    </location>
</feature>
<dbReference type="AlphaFoldDB" id="A0A6A6FCY3"/>
<gene>
    <name evidence="3" type="ORF">CERZMDRAFT_85479</name>
</gene>
<evidence type="ECO:0000313" key="3">
    <source>
        <dbReference type="EMBL" id="KAF2211300.1"/>
    </source>
</evidence>
<dbReference type="OrthoDB" id="3649296at2759"/>
<dbReference type="EMBL" id="ML992677">
    <property type="protein sequence ID" value="KAF2211300.1"/>
    <property type="molecule type" value="Genomic_DNA"/>
</dbReference>